<proteinExistence type="predicted"/>
<keyword evidence="4" id="KW-1185">Reference proteome</keyword>
<evidence type="ECO:0000313" key="1">
    <source>
        <dbReference type="EMBL" id="STQ86629.1"/>
    </source>
</evidence>
<evidence type="ECO:0000313" key="3">
    <source>
        <dbReference type="Proteomes" id="UP000029922"/>
    </source>
</evidence>
<dbReference type="RefSeq" id="WP_034557846.1">
    <property type="nucleotide sequence ID" value="NZ_FZML01000003.1"/>
</dbReference>
<reference evidence="1 4" key="2">
    <citation type="submission" date="2018-06" db="EMBL/GenBank/DDBJ databases">
        <authorList>
            <consortium name="Pathogen Informatics"/>
            <person name="Doyle S."/>
        </authorList>
    </citation>
    <scope>NUCLEOTIDE SEQUENCE [LARGE SCALE GENOMIC DNA]</scope>
    <source>
        <strain evidence="1 4">NCTC12714</strain>
    </source>
</reference>
<dbReference type="EMBL" id="UGJE01000002">
    <property type="protein sequence ID" value="STQ86629.1"/>
    <property type="molecule type" value="Genomic_DNA"/>
</dbReference>
<name>A0A099TZ51_9HELI</name>
<dbReference type="Proteomes" id="UP000255139">
    <property type="component" value="Unassembled WGS sequence"/>
</dbReference>
<organism evidence="1 4">
    <name type="scientific">Helicobacter muridarum</name>
    <dbReference type="NCBI Taxonomy" id="216"/>
    <lineage>
        <taxon>Bacteria</taxon>
        <taxon>Pseudomonadati</taxon>
        <taxon>Campylobacterota</taxon>
        <taxon>Epsilonproteobacteria</taxon>
        <taxon>Campylobacterales</taxon>
        <taxon>Helicobacteraceae</taxon>
        <taxon>Helicobacter</taxon>
    </lineage>
</organism>
<dbReference type="Proteomes" id="UP000029922">
    <property type="component" value="Unassembled WGS sequence"/>
</dbReference>
<protein>
    <submittedName>
        <fullName evidence="1">Uncharacterized protein</fullName>
    </submittedName>
</protein>
<evidence type="ECO:0000313" key="4">
    <source>
        <dbReference type="Proteomes" id="UP000255139"/>
    </source>
</evidence>
<accession>A0A099TZ51</accession>
<gene>
    <name evidence="2" type="ORF">LS73_002860</name>
    <name evidence="1" type="ORF">NCTC12714_01440</name>
</gene>
<sequence>MKNKTMQPIYKALAKIDDETSIFAQRVGWFDRLATFTYQPSQYKRITIYYESQTEYFNLAVFINPQIRITTF</sequence>
<dbReference type="AlphaFoldDB" id="A0A099TZ51"/>
<reference evidence="2 3" key="1">
    <citation type="journal article" date="2014" name="Genome Announc.">
        <title>Draft genome sequences of eight enterohepatic helicobacter species isolated from both laboratory and wild rodents.</title>
        <authorList>
            <person name="Sheh A."/>
            <person name="Shen Z."/>
            <person name="Fox J.G."/>
        </authorList>
    </citation>
    <scope>NUCLEOTIDE SEQUENCE [LARGE SCALE GENOMIC DNA]</scope>
    <source>
        <strain evidence="2 3">ST1</strain>
    </source>
</reference>
<dbReference type="EMBL" id="JRPD02000004">
    <property type="protein sequence ID" value="TLE00858.1"/>
    <property type="molecule type" value="Genomic_DNA"/>
</dbReference>
<evidence type="ECO:0000313" key="2">
    <source>
        <dbReference type="EMBL" id="TLE00858.1"/>
    </source>
</evidence>